<keyword evidence="5 8" id="KW-1133">Transmembrane helix</keyword>
<dbReference type="InterPro" id="IPR045122">
    <property type="entry name" value="Csc1-like"/>
</dbReference>
<keyword evidence="4 8" id="KW-0812">Transmembrane</keyword>
<feature type="transmembrane region" description="Helical" evidence="8">
    <location>
        <begin position="41"/>
        <end position="59"/>
    </location>
</feature>
<dbReference type="Pfam" id="PF02714">
    <property type="entry name" value="RSN1_7TM"/>
    <property type="match status" value="1"/>
</dbReference>
<dbReference type="GO" id="GO:0005227">
    <property type="term" value="F:calcium-activated cation channel activity"/>
    <property type="evidence" value="ECO:0007669"/>
    <property type="project" value="InterPro"/>
</dbReference>
<dbReference type="Proteomes" id="UP000092321">
    <property type="component" value="Unassembled WGS sequence"/>
</dbReference>
<gene>
    <name evidence="12" type="ORF">HANVADRAFT_52536</name>
</gene>
<keyword evidence="13" id="KW-1185">Reference proteome</keyword>
<feature type="domain" description="CSC1/OSCA1-like cytosolic" evidence="11">
    <location>
        <begin position="252"/>
        <end position="307"/>
    </location>
</feature>
<organism evidence="12 13">
    <name type="scientific">Hanseniaspora valbyensis NRRL Y-1626</name>
    <dbReference type="NCBI Taxonomy" id="766949"/>
    <lineage>
        <taxon>Eukaryota</taxon>
        <taxon>Fungi</taxon>
        <taxon>Dikarya</taxon>
        <taxon>Ascomycota</taxon>
        <taxon>Saccharomycotina</taxon>
        <taxon>Saccharomycetes</taxon>
        <taxon>Saccharomycodales</taxon>
        <taxon>Saccharomycodaceae</taxon>
        <taxon>Hanseniaspora</taxon>
    </lineage>
</organism>
<evidence type="ECO:0000256" key="6">
    <source>
        <dbReference type="ARBA" id="ARBA00023136"/>
    </source>
</evidence>
<evidence type="ECO:0000259" key="10">
    <source>
        <dbReference type="Pfam" id="PF13967"/>
    </source>
</evidence>
<dbReference type="InterPro" id="IPR003864">
    <property type="entry name" value="CSC1/OSCA1-like_7TM"/>
</dbReference>
<evidence type="ECO:0000313" key="12">
    <source>
        <dbReference type="EMBL" id="OBA27243.1"/>
    </source>
</evidence>
<sequence length="817" mass="93833">MVVVTKYQVPMGTTTLSTPTAAPSGPSDPRRPSAIVVKTQLYIASGLGLLALTCFSIMLRRMPWFYASRIPYIQKQLERQEEEGEEQIREGDITDTTTGNNTLPVWDTNSKNIFNWIPNLLKINDVDVLKFAGIDAYVYLSFFKMCIHLLLIGSILGIFIISPIRYKHTGNYDDGDGNDNSSLNVIAAINKFIVKRGFLQGEGESLKIIYVWMYLIFTYVFTFLTLFLLMKQTKAIVNIRQKILGKQNKITDKTIRITGIPLNLRNEIDLTKLIENNLRIGKVESMVICKDWKKIDQLYEKREKVKKDKHKLRMINNKIEQLREKGNFATTSTAFVTLDTVANAQMAAQTLIDPRVHFLQTTLAPAPHDIKWANIFLTSKERFFKNVTVTSFNLIISLFLIVPVSYLATLLNLKTILKFWPSLGKFLMENKWAENLITGLLPTYLFTIMNFIMPFAYEILTSYQGFISYSEEEISLVSKNFFYIFVNLFLVFTLAGTYSNFWGYFTDTTKIAYQLAQSMKEFSLFYVDLIILQGIGMFPFKLLLVGAFVELPFIKNNKKENFETPLFNFGLQLPQSILILIITLIYSVLSTKILVFGLIYFVIGYYVYKFQLIYSMDHLPHSTGQVWPLVYRRVIMGMLLFQLTMAGTFAGYNNGWTLSMLLLPLPLITCSYLWDFEKNYIPLIKFIALSSIREFERGENTGTTSSPTPSSVLNVNDTSLEDEYDFTDLLTTDLLSGNRRFRSQSFSNLAFNNFTDIVNDIDVDDINTFNKYRSSTEGQDYSYPLLTIKLQDDPLTDDNELPLLPRYTDQENPNIES</sequence>
<comment type="caution">
    <text evidence="12">The sequence shown here is derived from an EMBL/GenBank/DDBJ whole genome shotgun (WGS) entry which is preliminary data.</text>
</comment>
<feature type="transmembrane region" description="Helical" evidence="8">
    <location>
        <begin position="481"/>
        <end position="505"/>
    </location>
</feature>
<evidence type="ECO:0000256" key="1">
    <source>
        <dbReference type="ARBA" id="ARBA00004141"/>
    </source>
</evidence>
<reference evidence="13" key="1">
    <citation type="journal article" date="2016" name="Proc. Natl. Acad. Sci. U.S.A.">
        <title>Comparative genomics of biotechnologically important yeasts.</title>
        <authorList>
            <person name="Riley R."/>
            <person name="Haridas S."/>
            <person name="Wolfe K.H."/>
            <person name="Lopes M.R."/>
            <person name="Hittinger C.T."/>
            <person name="Goeker M."/>
            <person name="Salamov A.A."/>
            <person name="Wisecaver J.H."/>
            <person name="Long T.M."/>
            <person name="Calvey C.H."/>
            <person name="Aerts A.L."/>
            <person name="Barry K.W."/>
            <person name="Choi C."/>
            <person name="Clum A."/>
            <person name="Coughlan A.Y."/>
            <person name="Deshpande S."/>
            <person name="Douglass A.P."/>
            <person name="Hanson S.J."/>
            <person name="Klenk H.-P."/>
            <person name="LaButti K.M."/>
            <person name="Lapidus A."/>
            <person name="Lindquist E.A."/>
            <person name="Lipzen A.M."/>
            <person name="Meier-Kolthoff J.P."/>
            <person name="Ohm R.A."/>
            <person name="Otillar R.P."/>
            <person name="Pangilinan J.L."/>
            <person name="Peng Y."/>
            <person name="Rokas A."/>
            <person name="Rosa C.A."/>
            <person name="Scheuner C."/>
            <person name="Sibirny A.A."/>
            <person name="Slot J.C."/>
            <person name="Stielow J.B."/>
            <person name="Sun H."/>
            <person name="Kurtzman C.P."/>
            <person name="Blackwell M."/>
            <person name="Grigoriev I.V."/>
            <person name="Jeffries T.W."/>
        </authorList>
    </citation>
    <scope>NUCLEOTIDE SEQUENCE [LARGE SCALE GENOMIC DNA]</scope>
    <source>
        <strain evidence="13">NRRL Y-1626</strain>
    </source>
</reference>
<evidence type="ECO:0000313" key="13">
    <source>
        <dbReference type="Proteomes" id="UP000092321"/>
    </source>
</evidence>
<keyword evidence="3" id="KW-0813">Transport</keyword>
<dbReference type="OrthoDB" id="1689567at2759"/>
<dbReference type="InterPro" id="IPR027815">
    <property type="entry name" value="CSC1/OSCA1-like_cyt"/>
</dbReference>
<feature type="transmembrane region" description="Helical" evidence="8">
    <location>
        <begin position="566"/>
        <end position="586"/>
    </location>
</feature>
<dbReference type="PANTHER" id="PTHR13018">
    <property type="entry name" value="PROBABLE MEMBRANE PROTEIN DUF221-RELATED"/>
    <property type="match status" value="1"/>
</dbReference>
<dbReference type="InterPro" id="IPR032880">
    <property type="entry name" value="CSC1/OSCA1-like_N"/>
</dbReference>
<evidence type="ECO:0000256" key="4">
    <source>
        <dbReference type="ARBA" id="ARBA00022692"/>
    </source>
</evidence>
<evidence type="ECO:0000256" key="8">
    <source>
        <dbReference type="SAM" id="Phobius"/>
    </source>
</evidence>
<feature type="domain" description="CSC1/OSCA1-like cytosolic" evidence="11">
    <location>
        <begin position="310"/>
        <end position="374"/>
    </location>
</feature>
<feature type="transmembrane region" description="Helical" evidence="8">
    <location>
        <begin position="137"/>
        <end position="161"/>
    </location>
</feature>
<feature type="transmembrane region" description="Helical" evidence="8">
    <location>
        <begin position="592"/>
        <end position="608"/>
    </location>
</feature>
<name>A0A1B7TET2_9ASCO</name>
<evidence type="ECO:0000256" key="7">
    <source>
        <dbReference type="SAM" id="MobiDB-lite"/>
    </source>
</evidence>
<dbReference type="EMBL" id="LXPE01000010">
    <property type="protein sequence ID" value="OBA27243.1"/>
    <property type="molecule type" value="Genomic_DNA"/>
</dbReference>
<evidence type="ECO:0000256" key="5">
    <source>
        <dbReference type="ARBA" id="ARBA00022989"/>
    </source>
</evidence>
<evidence type="ECO:0000256" key="2">
    <source>
        <dbReference type="ARBA" id="ARBA00007779"/>
    </source>
</evidence>
<feature type="transmembrane region" description="Helical" evidence="8">
    <location>
        <begin position="629"/>
        <end position="650"/>
    </location>
</feature>
<proteinExistence type="inferred from homology"/>
<dbReference type="Pfam" id="PF14703">
    <property type="entry name" value="PHM7_cyt"/>
    <property type="match status" value="2"/>
</dbReference>
<protein>
    <submittedName>
        <fullName evidence="12">DUF221-domain-containing protein</fullName>
    </submittedName>
</protein>
<evidence type="ECO:0000259" key="9">
    <source>
        <dbReference type="Pfam" id="PF02714"/>
    </source>
</evidence>
<feature type="transmembrane region" description="Helical" evidence="8">
    <location>
        <begin position="209"/>
        <end position="230"/>
    </location>
</feature>
<comment type="similarity">
    <text evidence="2">Belongs to the CSC1 (TC 1.A.17) family.</text>
</comment>
<feature type="region of interest" description="Disordered" evidence="7">
    <location>
        <begin position="797"/>
        <end position="817"/>
    </location>
</feature>
<keyword evidence="6 8" id="KW-0472">Membrane</keyword>
<feature type="transmembrane region" description="Helical" evidence="8">
    <location>
        <begin position="436"/>
        <end position="460"/>
    </location>
</feature>
<dbReference type="Pfam" id="PF13967">
    <property type="entry name" value="RSN1_TM"/>
    <property type="match status" value="1"/>
</dbReference>
<comment type="subcellular location">
    <subcellularLocation>
        <location evidence="1">Membrane</location>
        <topology evidence="1">Multi-pass membrane protein</topology>
    </subcellularLocation>
</comment>
<dbReference type="PANTHER" id="PTHR13018:SF5">
    <property type="entry name" value="RE44586P"/>
    <property type="match status" value="1"/>
</dbReference>
<feature type="transmembrane region" description="Helical" evidence="8">
    <location>
        <begin position="525"/>
        <end position="554"/>
    </location>
</feature>
<feature type="domain" description="CSC1/OSCA1-like N-terminal transmembrane" evidence="10">
    <location>
        <begin position="37"/>
        <end position="231"/>
    </location>
</feature>
<feature type="domain" description="CSC1/OSCA1-like 7TM region" evidence="9">
    <location>
        <begin position="386"/>
        <end position="649"/>
    </location>
</feature>
<dbReference type="GO" id="GO:0005886">
    <property type="term" value="C:plasma membrane"/>
    <property type="evidence" value="ECO:0007669"/>
    <property type="project" value="TreeGrafter"/>
</dbReference>
<evidence type="ECO:0000256" key="3">
    <source>
        <dbReference type="ARBA" id="ARBA00022448"/>
    </source>
</evidence>
<evidence type="ECO:0000259" key="11">
    <source>
        <dbReference type="Pfam" id="PF14703"/>
    </source>
</evidence>
<accession>A0A1B7TET2</accession>
<feature type="transmembrane region" description="Helical" evidence="8">
    <location>
        <begin position="392"/>
        <end position="416"/>
    </location>
</feature>
<dbReference type="AlphaFoldDB" id="A0A1B7TET2"/>